<reference evidence="4 5" key="1">
    <citation type="submission" date="2017-09" db="EMBL/GenBank/DDBJ databases">
        <title>Depth-based differentiation of microbial function through sediment-hosted aquifers and enrichment of novel symbionts in the deep terrestrial subsurface.</title>
        <authorList>
            <person name="Probst A.J."/>
            <person name="Ladd B."/>
            <person name="Jarett J.K."/>
            <person name="Geller-Mcgrath D.E."/>
            <person name="Sieber C.M."/>
            <person name="Emerson J.B."/>
            <person name="Anantharaman K."/>
            <person name="Thomas B.C."/>
            <person name="Malmstrom R."/>
            <person name="Stieglmeier M."/>
            <person name="Klingl A."/>
            <person name="Woyke T."/>
            <person name="Ryan C.M."/>
            <person name="Banfield J.F."/>
        </authorList>
    </citation>
    <scope>NUCLEOTIDE SEQUENCE [LARGE SCALE GENOMIC DNA]</scope>
    <source>
        <strain evidence="4">CG11_big_fil_rev_8_21_14_0_20_42_13</strain>
    </source>
</reference>
<dbReference type="GO" id="GO:0000160">
    <property type="term" value="P:phosphorelay signal transduction system"/>
    <property type="evidence" value="ECO:0007669"/>
    <property type="project" value="InterPro"/>
</dbReference>
<dbReference type="Proteomes" id="UP000229641">
    <property type="component" value="Unassembled WGS sequence"/>
</dbReference>
<organism evidence="4 5">
    <name type="scientific">Candidatus Ghiorseimicrobium undicola</name>
    <dbReference type="NCBI Taxonomy" id="1974746"/>
    <lineage>
        <taxon>Bacteria</taxon>
        <taxon>Pseudomonadati</taxon>
        <taxon>Candidatus Omnitrophota</taxon>
        <taxon>Candidatus Ghiorseimicrobium</taxon>
    </lineage>
</organism>
<dbReference type="PANTHER" id="PTHR44591:SF3">
    <property type="entry name" value="RESPONSE REGULATORY DOMAIN-CONTAINING PROTEIN"/>
    <property type="match status" value="1"/>
</dbReference>
<dbReference type="EMBL" id="PCWA01000075">
    <property type="protein sequence ID" value="PIQ89052.1"/>
    <property type="molecule type" value="Genomic_DNA"/>
</dbReference>
<comment type="caution">
    <text evidence="4">The sequence shown here is derived from an EMBL/GenBank/DDBJ whole genome shotgun (WGS) entry which is preliminary data.</text>
</comment>
<name>A0A2H0LXF9_9BACT</name>
<dbReference type="InterPro" id="IPR011006">
    <property type="entry name" value="CheY-like_superfamily"/>
</dbReference>
<sequence length="117" mass="13270">MNILIADDTKGLLELLRAKASLKGHDIDVVYDGNKALEYIKSDKYDLVFLDHNMPKVTGSELIKYIRENNLKAKAVLFTGDPSINYFIAKEIGADEYLSKPIRIKDIEHIVTKYLKG</sequence>
<feature type="domain" description="Response regulatory" evidence="3">
    <location>
        <begin position="2"/>
        <end position="115"/>
    </location>
</feature>
<evidence type="ECO:0000313" key="5">
    <source>
        <dbReference type="Proteomes" id="UP000229641"/>
    </source>
</evidence>
<evidence type="ECO:0000256" key="1">
    <source>
        <dbReference type="ARBA" id="ARBA00022553"/>
    </source>
</evidence>
<evidence type="ECO:0000313" key="4">
    <source>
        <dbReference type="EMBL" id="PIQ89052.1"/>
    </source>
</evidence>
<gene>
    <name evidence="4" type="ORF">COV72_05265</name>
</gene>
<dbReference type="Pfam" id="PF00072">
    <property type="entry name" value="Response_reg"/>
    <property type="match status" value="1"/>
</dbReference>
<evidence type="ECO:0000256" key="2">
    <source>
        <dbReference type="PROSITE-ProRule" id="PRU00169"/>
    </source>
</evidence>
<dbReference type="PROSITE" id="PS50110">
    <property type="entry name" value="RESPONSE_REGULATORY"/>
    <property type="match status" value="1"/>
</dbReference>
<proteinExistence type="predicted"/>
<dbReference type="InterPro" id="IPR001789">
    <property type="entry name" value="Sig_transdc_resp-reg_receiver"/>
</dbReference>
<dbReference type="InterPro" id="IPR050595">
    <property type="entry name" value="Bact_response_regulator"/>
</dbReference>
<accession>A0A2H0LXF9</accession>
<dbReference type="SUPFAM" id="SSF52172">
    <property type="entry name" value="CheY-like"/>
    <property type="match status" value="1"/>
</dbReference>
<feature type="modified residue" description="4-aspartylphosphate" evidence="2">
    <location>
        <position position="51"/>
    </location>
</feature>
<evidence type="ECO:0000259" key="3">
    <source>
        <dbReference type="PROSITE" id="PS50110"/>
    </source>
</evidence>
<keyword evidence="1 2" id="KW-0597">Phosphoprotein</keyword>
<dbReference type="PANTHER" id="PTHR44591">
    <property type="entry name" value="STRESS RESPONSE REGULATOR PROTEIN 1"/>
    <property type="match status" value="1"/>
</dbReference>
<dbReference type="CDD" id="cd00156">
    <property type="entry name" value="REC"/>
    <property type="match status" value="1"/>
</dbReference>
<dbReference type="SMART" id="SM00448">
    <property type="entry name" value="REC"/>
    <property type="match status" value="1"/>
</dbReference>
<protein>
    <recommendedName>
        <fullName evidence="3">Response regulatory domain-containing protein</fullName>
    </recommendedName>
</protein>
<dbReference type="AlphaFoldDB" id="A0A2H0LXF9"/>
<dbReference type="Gene3D" id="3.40.50.2300">
    <property type="match status" value="1"/>
</dbReference>